<dbReference type="EMBL" id="JBHLVF010000006">
    <property type="protein sequence ID" value="MFC0390313.1"/>
    <property type="molecule type" value="Genomic_DNA"/>
</dbReference>
<evidence type="ECO:0000313" key="3">
    <source>
        <dbReference type="EMBL" id="MFC0390313.1"/>
    </source>
</evidence>
<proteinExistence type="predicted"/>
<reference evidence="3 4" key="1">
    <citation type="submission" date="2024-09" db="EMBL/GenBank/DDBJ databases">
        <authorList>
            <person name="Sun Q."/>
            <person name="Mori K."/>
        </authorList>
    </citation>
    <scope>NUCLEOTIDE SEQUENCE [LARGE SCALE GENOMIC DNA]</scope>
    <source>
        <strain evidence="3 4">CCM 4839</strain>
    </source>
</reference>
<protein>
    <recommendedName>
        <fullName evidence="5">DUF3153 domain-containing protein</fullName>
    </recommendedName>
</protein>
<name>A0ABV6J659_9BACL</name>
<dbReference type="RefSeq" id="WP_204819204.1">
    <property type="nucleotide sequence ID" value="NZ_JANHOF010000003.1"/>
</dbReference>
<keyword evidence="1" id="KW-0812">Transmembrane</keyword>
<keyword evidence="1" id="KW-1133">Transmembrane helix</keyword>
<keyword evidence="1" id="KW-0472">Membrane</keyword>
<accession>A0ABV6J659</accession>
<comment type="caution">
    <text evidence="3">The sequence shown here is derived from an EMBL/GenBank/DDBJ whole genome shotgun (WGS) entry which is preliminary data.</text>
</comment>
<dbReference type="PROSITE" id="PS51257">
    <property type="entry name" value="PROKAR_LIPOPROTEIN"/>
    <property type="match status" value="1"/>
</dbReference>
<dbReference type="Proteomes" id="UP001589818">
    <property type="component" value="Unassembled WGS sequence"/>
</dbReference>
<evidence type="ECO:0008006" key="5">
    <source>
        <dbReference type="Google" id="ProtNLM"/>
    </source>
</evidence>
<feature type="chain" id="PRO_5046790835" description="DUF3153 domain-containing protein" evidence="2">
    <location>
        <begin position="20"/>
        <end position="232"/>
    </location>
</feature>
<keyword evidence="4" id="KW-1185">Reference proteome</keyword>
<evidence type="ECO:0000313" key="4">
    <source>
        <dbReference type="Proteomes" id="UP001589818"/>
    </source>
</evidence>
<organism evidence="3 4">
    <name type="scientific">Paenibacillus mendelii</name>
    <dbReference type="NCBI Taxonomy" id="206163"/>
    <lineage>
        <taxon>Bacteria</taxon>
        <taxon>Bacillati</taxon>
        <taxon>Bacillota</taxon>
        <taxon>Bacilli</taxon>
        <taxon>Bacillales</taxon>
        <taxon>Paenibacillaceae</taxon>
        <taxon>Paenibacillus</taxon>
    </lineage>
</organism>
<sequence length="232" mass="25742">MKQRLFAVSVLLFALFLLAGCAKGTAHVTIHMDGSIEVAATIRLDSRAQKLVGTKAEEAIESKSSEYGYRYKKEVHAEAVEYQIQRTFSSIDELKATFGNWDGKDLVVEKKSGFLSTRYVITGQVDTGLNADRLLRYIGDLNVSERLVKLFLTQLTFDFKLTLPINTIGDHNADEEEGRTLTWTIPLTSPKPVLLEVYVPNVSAILVVGGSGIVLITAAVLLIIRRKRRKSV</sequence>
<evidence type="ECO:0000256" key="2">
    <source>
        <dbReference type="SAM" id="SignalP"/>
    </source>
</evidence>
<evidence type="ECO:0000256" key="1">
    <source>
        <dbReference type="SAM" id="Phobius"/>
    </source>
</evidence>
<feature type="transmembrane region" description="Helical" evidence="1">
    <location>
        <begin position="202"/>
        <end position="224"/>
    </location>
</feature>
<gene>
    <name evidence="3" type="ORF">ACFFJ8_02870</name>
</gene>
<feature type="signal peptide" evidence="2">
    <location>
        <begin position="1"/>
        <end position="19"/>
    </location>
</feature>
<keyword evidence="2" id="KW-0732">Signal</keyword>